<accession>A0ABR3RPC5</accession>
<name>A0ABR3RPC5_9PLEO</name>
<dbReference type="EMBL" id="JAKJXO020000004">
    <property type="protein sequence ID" value="KAL1606291.1"/>
    <property type="molecule type" value="Genomic_DNA"/>
</dbReference>
<reference evidence="1 2" key="1">
    <citation type="submission" date="2024-02" db="EMBL/GenBank/DDBJ databases">
        <title>De novo assembly and annotation of 12 fungi associated with fruit tree decline syndrome in Ontario, Canada.</title>
        <authorList>
            <person name="Sulman M."/>
            <person name="Ellouze W."/>
            <person name="Ilyukhin E."/>
        </authorList>
    </citation>
    <scope>NUCLEOTIDE SEQUENCE [LARGE SCALE GENOMIC DNA]</scope>
    <source>
        <strain evidence="1 2">M42-189</strain>
    </source>
</reference>
<proteinExistence type="predicted"/>
<keyword evidence="2" id="KW-1185">Reference proteome</keyword>
<dbReference type="Proteomes" id="UP001521785">
    <property type="component" value="Unassembled WGS sequence"/>
</dbReference>
<gene>
    <name evidence="1" type="ORF">SLS60_003693</name>
</gene>
<organism evidence="1 2">
    <name type="scientific">Paraconiothyrium brasiliense</name>
    <dbReference type="NCBI Taxonomy" id="300254"/>
    <lineage>
        <taxon>Eukaryota</taxon>
        <taxon>Fungi</taxon>
        <taxon>Dikarya</taxon>
        <taxon>Ascomycota</taxon>
        <taxon>Pezizomycotina</taxon>
        <taxon>Dothideomycetes</taxon>
        <taxon>Pleosporomycetidae</taxon>
        <taxon>Pleosporales</taxon>
        <taxon>Massarineae</taxon>
        <taxon>Didymosphaeriaceae</taxon>
        <taxon>Paraconiothyrium</taxon>
    </lineage>
</organism>
<evidence type="ECO:0000313" key="2">
    <source>
        <dbReference type="Proteomes" id="UP001521785"/>
    </source>
</evidence>
<evidence type="ECO:0000313" key="1">
    <source>
        <dbReference type="EMBL" id="KAL1606291.1"/>
    </source>
</evidence>
<sequence>MAQNVPLNERGKNYKKNLRHYRTAKRKKLKARKMHLRIDANPDIRRTLRTTPRKAVRKATDARYIHPWIQNNAAFRLQECVRPTASLLGLPREIRQKILDLCSSFAEEDIPGTQIYWSRWWSARWRMLRARIGELSCVSPVLRVDMAYVGAQWKKQLRLEEEEMRARKEELRRPNLRRHQAHNTPYWRKLEREKGQVVEVKRRKKESKRKRSPKCWYCVERHPKGGNIAFEDPVCPMERRAEAKWFEETKVYKGKSTYDTRKIVFDD</sequence>
<protein>
    <submittedName>
        <fullName evidence="1">Uncharacterized protein</fullName>
    </submittedName>
</protein>
<comment type="caution">
    <text evidence="1">The sequence shown here is derived from an EMBL/GenBank/DDBJ whole genome shotgun (WGS) entry which is preliminary data.</text>
</comment>